<keyword evidence="6" id="KW-1185">Reference proteome</keyword>
<evidence type="ECO:0000256" key="1">
    <source>
        <dbReference type="PROSITE-ProRule" id="PRU00266"/>
    </source>
</evidence>
<dbReference type="AlphaFoldDB" id="A0AAW1UX36"/>
<dbReference type="Pfam" id="PF02137">
    <property type="entry name" value="A_deamin"/>
    <property type="match status" value="1"/>
</dbReference>
<evidence type="ECO:0000313" key="6">
    <source>
        <dbReference type="Proteomes" id="UP001431783"/>
    </source>
</evidence>
<evidence type="ECO:0000259" key="3">
    <source>
        <dbReference type="PROSITE" id="PS50137"/>
    </source>
</evidence>
<dbReference type="InterPro" id="IPR014720">
    <property type="entry name" value="dsRBD_dom"/>
</dbReference>
<dbReference type="Gene3D" id="3.30.160.20">
    <property type="match status" value="3"/>
</dbReference>
<dbReference type="GO" id="GO:0006382">
    <property type="term" value="P:adenosine to inosine editing"/>
    <property type="evidence" value="ECO:0007669"/>
    <property type="project" value="TreeGrafter"/>
</dbReference>
<feature type="domain" description="DRBM" evidence="3">
    <location>
        <begin position="283"/>
        <end position="319"/>
    </location>
</feature>
<dbReference type="SUPFAM" id="SSF54768">
    <property type="entry name" value="dsRNA-binding domain-like"/>
    <property type="match status" value="3"/>
</dbReference>
<dbReference type="PANTHER" id="PTHR10910">
    <property type="entry name" value="EUKARYOTE SPECIFIC DSRNA BINDING PROTEIN"/>
    <property type="match status" value="1"/>
</dbReference>
<dbReference type="GO" id="GO:0005737">
    <property type="term" value="C:cytoplasm"/>
    <property type="evidence" value="ECO:0007669"/>
    <property type="project" value="TreeGrafter"/>
</dbReference>
<dbReference type="GO" id="GO:0003725">
    <property type="term" value="F:double-stranded RNA binding"/>
    <property type="evidence" value="ECO:0007669"/>
    <property type="project" value="TreeGrafter"/>
</dbReference>
<dbReference type="PANTHER" id="PTHR10910:SF62">
    <property type="entry name" value="AT07585P-RELATED"/>
    <property type="match status" value="1"/>
</dbReference>
<feature type="compositionally biased region" description="Basic and acidic residues" evidence="2">
    <location>
        <begin position="1"/>
        <end position="12"/>
    </location>
</feature>
<evidence type="ECO:0008006" key="7">
    <source>
        <dbReference type="Google" id="ProtNLM"/>
    </source>
</evidence>
<dbReference type="PROSITE" id="PS50141">
    <property type="entry name" value="A_DEAMIN_EDITASE"/>
    <property type="match status" value="1"/>
</dbReference>
<keyword evidence="1" id="KW-0694">RNA-binding</keyword>
<gene>
    <name evidence="5" type="ORF">WA026_009304</name>
</gene>
<dbReference type="GO" id="GO:0008251">
    <property type="term" value="F:tRNA-specific adenosine deaminase activity"/>
    <property type="evidence" value="ECO:0007669"/>
    <property type="project" value="TreeGrafter"/>
</dbReference>
<evidence type="ECO:0000256" key="2">
    <source>
        <dbReference type="SAM" id="MobiDB-lite"/>
    </source>
</evidence>
<dbReference type="Pfam" id="PF00035">
    <property type="entry name" value="dsrm"/>
    <property type="match status" value="2"/>
</dbReference>
<feature type="region of interest" description="Disordered" evidence="2">
    <location>
        <begin position="130"/>
        <end position="152"/>
    </location>
</feature>
<dbReference type="GO" id="GO:0005730">
    <property type="term" value="C:nucleolus"/>
    <property type="evidence" value="ECO:0007669"/>
    <property type="project" value="TreeGrafter"/>
</dbReference>
<feature type="compositionally biased region" description="Low complexity" evidence="2">
    <location>
        <begin position="130"/>
        <end position="143"/>
    </location>
</feature>
<dbReference type="GO" id="GO:0003726">
    <property type="term" value="F:double-stranded RNA adenosine deaminase activity"/>
    <property type="evidence" value="ECO:0007669"/>
    <property type="project" value="TreeGrafter"/>
</dbReference>
<accession>A0AAW1UX36</accession>
<dbReference type="GO" id="GO:0010468">
    <property type="term" value="P:regulation of gene expression"/>
    <property type="evidence" value="ECO:0007669"/>
    <property type="project" value="UniProtKB-ARBA"/>
</dbReference>
<evidence type="ECO:0000259" key="4">
    <source>
        <dbReference type="PROSITE" id="PS50141"/>
    </source>
</evidence>
<reference evidence="5 6" key="1">
    <citation type="submission" date="2023-03" db="EMBL/GenBank/DDBJ databases">
        <title>Genome insight into feeding habits of ladybird beetles.</title>
        <authorList>
            <person name="Li H.-S."/>
            <person name="Huang Y.-H."/>
            <person name="Pang H."/>
        </authorList>
    </citation>
    <scope>NUCLEOTIDE SEQUENCE [LARGE SCALE GENOMIC DNA]</scope>
    <source>
        <strain evidence="5">SYSU_2023b</strain>
        <tissue evidence="5">Whole body</tissue>
    </source>
</reference>
<protein>
    <recommendedName>
        <fullName evidence="7">Double-stranded RNA-specific editase Adar</fullName>
    </recommendedName>
</protein>
<dbReference type="InterPro" id="IPR002466">
    <property type="entry name" value="A_deamin"/>
</dbReference>
<evidence type="ECO:0000313" key="5">
    <source>
        <dbReference type="EMBL" id="KAK9885078.1"/>
    </source>
</evidence>
<dbReference type="PROSITE" id="PS50137">
    <property type="entry name" value="DS_RBD"/>
    <property type="match status" value="3"/>
</dbReference>
<organism evidence="5 6">
    <name type="scientific">Henosepilachna vigintioctopunctata</name>
    <dbReference type="NCBI Taxonomy" id="420089"/>
    <lineage>
        <taxon>Eukaryota</taxon>
        <taxon>Metazoa</taxon>
        <taxon>Ecdysozoa</taxon>
        <taxon>Arthropoda</taxon>
        <taxon>Hexapoda</taxon>
        <taxon>Insecta</taxon>
        <taxon>Pterygota</taxon>
        <taxon>Neoptera</taxon>
        <taxon>Endopterygota</taxon>
        <taxon>Coleoptera</taxon>
        <taxon>Polyphaga</taxon>
        <taxon>Cucujiformia</taxon>
        <taxon>Coccinelloidea</taxon>
        <taxon>Coccinellidae</taxon>
        <taxon>Epilachninae</taxon>
        <taxon>Epilachnini</taxon>
        <taxon>Henosepilachna</taxon>
    </lineage>
</organism>
<feature type="domain" description="A to I editase" evidence="4">
    <location>
        <begin position="390"/>
        <end position="714"/>
    </location>
</feature>
<dbReference type="Proteomes" id="UP001431783">
    <property type="component" value="Unassembled WGS sequence"/>
</dbReference>
<feature type="domain" description="DRBM" evidence="3">
    <location>
        <begin position="155"/>
        <end position="218"/>
    </location>
</feature>
<dbReference type="SMART" id="SM00552">
    <property type="entry name" value="ADEAMc"/>
    <property type="match status" value="1"/>
</dbReference>
<dbReference type="SMART" id="SM00358">
    <property type="entry name" value="DSRM"/>
    <property type="match status" value="3"/>
</dbReference>
<dbReference type="GO" id="GO:0006396">
    <property type="term" value="P:RNA processing"/>
    <property type="evidence" value="ECO:0007669"/>
    <property type="project" value="InterPro"/>
</dbReference>
<feature type="region of interest" description="Disordered" evidence="2">
    <location>
        <begin position="1"/>
        <end position="26"/>
    </location>
</feature>
<sequence>MGENNADTKSECVAESQTNGVDGQRKRNFETVDDGIETESVKTFRVKKVKTTTQSVKNPVSVLNEMHKGLKYNFIQQKGPSNNPIFTVEVELNDVKHSAQARSKALAKHCVAKKILEILDPSKIYADVPSSDAANNSNSDGSAPENEFDRIGEKNPVSVLNELRSGLKYNVLEQHGPSHAPSFKVSVEVDGQIYYGTGRSKKLAKCSAAEEALKSFIQLPNNKRIKHAPVNSKCDFSLDQFEPKKKPVKKAPTGYKGPVMQLNEAFPNAEYECVDTEGDIHTRYKVIVHIELQQFVGLGSSKKFAKKAAAATALMKLLNIFTPVINNNSPGFRRSNISSKEQEKADLIGRLINEKFSALVAEDLMHAKRKVLAGIVQMHGDDLDSAQVIAVTTGTKCISGSYMSMNGTSLNDLHAEIVARRCLINYLYDQLGMLLNPETDRNSIFIPNGVGGYCLKPEIEFHLYINTAPCGDARIFSPHEDENGGDKHPNRISRGQLRTKIESGEGTIPVKPHSAIQTWDGVLQGERLLTMSCSDKICKWNVLGVQGALLSNIIEPIYFKSIVLGSLLHETHLQRAICGRVENTLQGLPPPFLLNRPPAYLITSSEVRYPTKAPSFGLNWIIGDSTYEIVNTENGKLEGGGISKLCKSTLMRKYWNLVHNLRLRSDNMKYLSPLYIEAKEANPNYQIAKKALYDAFLKAGLGTWVSKPVEQEMFEITEPEASNQMSEIYN</sequence>
<name>A0AAW1UX36_9CUCU</name>
<proteinExistence type="predicted"/>
<dbReference type="EMBL" id="JARQZJ010000094">
    <property type="protein sequence ID" value="KAK9885078.1"/>
    <property type="molecule type" value="Genomic_DNA"/>
</dbReference>
<feature type="domain" description="DRBM" evidence="3">
    <location>
        <begin position="58"/>
        <end position="121"/>
    </location>
</feature>
<comment type="caution">
    <text evidence="5">The sequence shown here is derived from an EMBL/GenBank/DDBJ whole genome shotgun (WGS) entry which is preliminary data.</text>
</comment>